<dbReference type="RefSeq" id="WP_183392410.1">
    <property type="nucleotide sequence ID" value="NZ_JACHVY010000003.1"/>
</dbReference>
<dbReference type="Proteomes" id="UP000533269">
    <property type="component" value="Unassembled WGS sequence"/>
</dbReference>
<evidence type="ECO:0000313" key="2">
    <source>
        <dbReference type="Proteomes" id="UP000533269"/>
    </source>
</evidence>
<protein>
    <submittedName>
        <fullName evidence="1">Uncharacterized protein</fullName>
    </submittedName>
</protein>
<name>A0A7W4XYW9_KINRA</name>
<reference evidence="1 2" key="1">
    <citation type="submission" date="2020-08" db="EMBL/GenBank/DDBJ databases">
        <title>The Agave Microbiome: Exploring the role of microbial communities in plant adaptations to desert environments.</title>
        <authorList>
            <person name="Partida-Martinez L.P."/>
        </authorList>
    </citation>
    <scope>NUCLEOTIDE SEQUENCE [LARGE SCALE GENOMIC DNA]</scope>
    <source>
        <strain evidence="1 2">AS2.23</strain>
    </source>
</reference>
<comment type="caution">
    <text evidence="1">The sequence shown here is derived from an EMBL/GenBank/DDBJ whole genome shotgun (WGS) entry which is preliminary data.</text>
</comment>
<reference evidence="1 2" key="2">
    <citation type="submission" date="2020-08" db="EMBL/GenBank/DDBJ databases">
        <authorList>
            <person name="Partida-Martinez L."/>
            <person name="Huntemann M."/>
            <person name="Clum A."/>
            <person name="Wang J."/>
            <person name="Palaniappan K."/>
            <person name="Ritter S."/>
            <person name="Chen I.-M."/>
            <person name="Stamatis D."/>
            <person name="Reddy T."/>
            <person name="O'Malley R."/>
            <person name="Daum C."/>
            <person name="Shapiro N."/>
            <person name="Ivanova N."/>
            <person name="Kyrpides N."/>
            <person name="Woyke T."/>
        </authorList>
    </citation>
    <scope>NUCLEOTIDE SEQUENCE [LARGE SCALE GENOMIC DNA]</scope>
    <source>
        <strain evidence="1 2">AS2.23</strain>
    </source>
</reference>
<evidence type="ECO:0000313" key="1">
    <source>
        <dbReference type="EMBL" id="MBB2902704.1"/>
    </source>
</evidence>
<dbReference type="AlphaFoldDB" id="A0A7W4XYW9"/>
<accession>A0A7W4XYW9</accession>
<sequence length="406" mass="42713">MAAADRPPVSDSYELGERALGDLRGAFATWLDENVEVDDEVGTGAVVEALTVGAGGLLTVRPGAVVTRLTPVDVEALTGQVVPAMVADTGTPEPAEMQEDLEAIWYQFLAFLGETGRWTGSAGDLETCLTLLQGEPPELAEVFAEAAEDVDEGEEDATILASFPVRAARAVLEHVGEGLAVPDDAELAPDSVTAVLAAFEHPIPITADQDGQPQDLEDVPWLRQVVLTMLDLDLLDGEDETLLVPGAEAEHWLEPTPEPRELRRLLVGRFVLDDPGTLDGGFSITEAVLPTVLASAAAGRPFDDAALDDLVANADVLGPAAGVAVGELRERLSDLAVLGIVSGSAPWTVARGYWPALAAAAAEEGDEDPLGDLFGEGEPHWLENVMGQLGVGDDQMQQIRNILGGR</sequence>
<gene>
    <name evidence="1" type="ORF">FHR75_003535</name>
</gene>
<dbReference type="EMBL" id="JACHVY010000003">
    <property type="protein sequence ID" value="MBB2902704.1"/>
    <property type="molecule type" value="Genomic_DNA"/>
</dbReference>
<proteinExistence type="predicted"/>
<organism evidence="1 2">
    <name type="scientific">Kineococcus radiotolerans</name>
    <dbReference type="NCBI Taxonomy" id="131568"/>
    <lineage>
        <taxon>Bacteria</taxon>
        <taxon>Bacillati</taxon>
        <taxon>Actinomycetota</taxon>
        <taxon>Actinomycetes</taxon>
        <taxon>Kineosporiales</taxon>
        <taxon>Kineosporiaceae</taxon>
        <taxon>Kineococcus</taxon>
    </lineage>
</organism>